<dbReference type="InterPro" id="IPR008906">
    <property type="entry name" value="HATC_C_dom"/>
</dbReference>
<accession>A0AAE1HCI3</accession>
<dbReference type="InterPro" id="IPR012337">
    <property type="entry name" value="RNaseH-like_sf"/>
</dbReference>
<dbReference type="Pfam" id="PF05699">
    <property type="entry name" value="Dimer_Tnp_hAT"/>
    <property type="match status" value="1"/>
</dbReference>
<feature type="non-terminal residue" evidence="2">
    <location>
        <position position="1"/>
    </location>
</feature>
<dbReference type="AlphaFoldDB" id="A0AAE1HCI3"/>
<dbReference type="EMBL" id="JAHWGI010000960">
    <property type="protein sequence ID" value="KAK3918791.1"/>
    <property type="molecule type" value="Genomic_DNA"/>
</dbReference>
<reference evidence="2" key="2">
    <citation type="journal article" date="2023" name="BMC Genomics">
        <title>Pest status, molecular evolution, and epigenetic factors derived from the genome assembly of Frankliniella fusca, a thysanopteran phytovirus vector.</title>
        <authorList>
            <person name="Catto M.A."/>
            <person name="Labadie P.E."/>
            <person name="Jacobson A.L."/>
            <person name="Kennedy G.G."/>
            <person name="Srinivasan R."/>
            <person name="Hunt B.G."/>
        </authorList>
    </citation>
    <scope>NUCLEOTIDE SEQUENCE</scope>
    <source>
        <strain evidence="2">PL_HMW_Pooled</strain>
    </source>
</reference>
<protein>
    <submittedName>
        <fullName evidence="2">Zinc finger MYM-type protein 1</fullName>
    </submittedName>
</protein>
<proteinExistence type="predicted"/>
<comment type="caution">
    <text evidence="2">The sequence shown here is derived from an EMBL/GenBank/DDBJ whole genome shotgun (WGS) entry which is preliminary data.</text>
</comment>
<dbReference type="SUPFAM" id="SSF53098">
    <property type="entry name" value="Ribonuclease H-like"/>
    <property type="match status" value="1"/>
</dbReference>
<evidence type="ECO:0000259" key="1">
    <source>
        <dbReference type="Pfam" id="PF05699"/>
    </source>
</evidence>
<evidence type="ECO:0000313" key="3">
    <source>
        <dbReference type="Proteomes" id="UP001219518"/>
    </source>
</evidence>
<dbReference type="Proteomes" id="UP001219518">
    <property type="component" value="Unassembled WGS sequence"/>
</dbReference>
<sequence length="743" mass="83349">FGQENNSYNIFELASGWLEANSEENVMKGQPEAYCKACEKPLRAQHADLLKHSKTGVHKSKAAGFNRSTQPSLHNYGCVEVSEPVKHAEMKLAVFVAAHASVKTMDHLGELLSELGKGSPLANVKCHRTKCSKLIQNVVAPEYQKELLEDIGNAPYALITDEVTDLQVCKFMGVCVRYFSRSKKEMVTDFLGLIPVLDCTGQGLANSLKEYLKSIGLPLKRLMAVGVDGASNMCGPHNSFFTHLRTEVPNLQLFKCVCHSIDKCAQHAFDALPNDVASLINDTNNWFAHSAKRWGEYEAYYKTINGGKKPKKLMSLSKTRWLVWVPCSEIVLNQWHELRGFFLMKAEGAMGDKKAKEIVKLYSTSNNLYLLFLQHVLQGVQTVSSAFERTNADITKLYADLRSQILVLAGRILDSRCILQAAQPGMLRSDEIRMLKEALGNRDNYKPLNRISVGDSFNKKSTAEKVPEDELNGIRNKCGQYVFTLTKLLLNKLPTNVDAVSKLKHFIPTTALSRSSRPTFQQLPTEIAEGEGFDLSKLESQWELLGTLTFPDICDGQDPEKIDIVRFWSCVLDVKNAGGEHTFKELALFVLKALTLPISNAVVERVFSVLSCLKCRRRNRLQLAMLEALIRVRVHLKVIGQCCTKFQPSKSMYKRFTVDMYRKHIERVPAPAPTAPSASTSSQPDYQGLEEWLVDNPDSDEGVLISIPENDEAESEELCDIDYEIVNELDTEVFNEDLLVVRL</sequence>
<gene>
    <name evidence="2" type="ORF">KUF71_008039</name>
</gene>
<dbReference type="GO" id="GO:0046983">
    <property type="term" value="F:protein dimerization activity"/>
    <property type="evidence" value="ECO:0007669"/>
    <property type="project" value="InterPro"/>
</dbReference>
<name>A0AAE1HCI3_9NEOP</name>
<reference evidence="2" key="1">
    <citation type="submission" date="2021-07" db="EMBL/GenBank/DDBJ databases">
        <authorList>
            <person name="Catto M.A."/>
            <person name="Jacobson A."/>
            <person name="Kennedy G."/>
            <person name="Labadie P."/>
            <person name="Hunt B.G."/>
            <person name="Srinivasan R."/>
        </authorList>
    </citation>
    <scope>NUCLEOTIDE SEQUENCE</scope>
    <source>
        <strain evidence="2">PL_HMW_Pooled</strain>
        <tissue evidence="2">Head</tissue>
    </source>
</reference>
<organism evidence="2 3">
    <name type="scientific">Frankliniella fusca</name>
    <dbReference type="NCBI Taxonomy" id="407009"/>
    <lineage>
        <taxon>Eukaryota</taxon>
        <taxon>Metazoa</taxon>
        <taxon>Ecdysozoa</taxon>
        <taxon>Arthropoda</taxon>
        <taxon>Hexapoda</taxon>
        <taxon>Insecta</taxon>
        <taxon>Pterygota</taxon>
        <taxon>Neoptera</taxon>
        <taxon>Paraneoptera</taxon>
        <taxon>Thysanoptera</taxon>
        <taxon>Terebrantia</taxon>
        <taxon>Thripoidea</taxon>
        <taxon>Thripidae</taxon>
        <taxon>Frankliniella</taxon>
    </lineage>
</organism>
<dbReference type="PANTHER" id="PTHR37162:SF1">
    <property type="entry name" value="BED-TYPE DOMAIN-CONTAINING PROTEIN"/>
    <property type="match status" value="1"/>
</dbReference>
<evidence type="ECO:0000313" key="2">
    <source>
        <dbReference type="EMBL" id="KAK3918791.1"/>
    </source>
</evidence>
<dbReference type="PANTHER" id="PTHR37162">
    <property type="entry name" value="HAT FAMILY DIMERISATION DOMAINCONTAINING PROTEIN-RELATED"/>
    <property type="match status" value="1"/>
</dbReference>
<keyword evidence="3" id="KW-1185">Reference proteome</keyword>
<feature type="domain" description="HAT C-terminal dimerisation" evidence="1">
    <location>
        <begin position="560"/>
        <end position="632"/>
    </location>
</feature>